<dbReference type="SFLD" id="SFLDS00029">
    <property type="entry name" value="Radical_SAM"/>
    <property type="match status" value="1"/>
</dbReference>
<evidence type="ECO:0000256" key="5">
    <source>
        <dbReference type="ARBA" id="ARBA00022723"/>
    </source>
</evidence>
<feature type="domain" description="MTTase N-terminal" evidence="8">
    <location>
        <begin position="4"/>
        <end position="112"/>
    </location>
</feature>
<sequence length="434" mass="49553">MQKQKVYFKTFGCRTNLFDTQVMINALQDFTQTPYEEESDFVIVNSCAVTNGAESGVRNYIHRLQNEGKRIYFTGCGVQTQGQNLLDKGLVFGVFGHSHKENINAILKQKQSFFLEDDLKSLDNKILGDFVGKSRAFIKIQEGCDFACSYCIIPSVRGKARSFPQEKIISQVEKLTQKGFDEFILTGTNIGSWGKEFGKDIANLIESLCAIPSLKRLRIGSLEPSQINTHFLEILQNPKIERHLHIALQHTAPAMLKIMNRLNTFPKDLELFTLLANQGFALGSDFIVGHPGESEEIWREAFANFSLLPLTHLHSFIYSPRDNTPSALLQDRINGKIAKERKQQIETQVAKNNLHFRENLKLRHKSLNILIENVLIKEVKAESSDKNPCPKYIAQGFDEYYNPMQIETQNPLYKDSWVLITHFTPKMDKNYAEI</sequence>
<dbReference type="GO" id="GO:0046872">
    <property type="term" value="F:metal ion binding"/>
    <property type="evidence" value="ECO:0007669"/>
    <property type="project" value="UniProtKB-KW"/>
</dbReference>
<comment type="cofactor">
    <cofactor evidence="1">
        <name>[4Fe-4S] cluster</name>
        <dbReference type="ChEBI" id="CHEBI:49883"/>
    </cofactor>
</comment>
<dbReference type="PROSITE" id="PS01278">
    <property type="entry name" value="MTTASE_RADICAL"/>
    <property type="match status" value="1"/>
</dbReference>
<dbReference type="AlphaFoldDB" id="A0A3D8IGH3"/>
<evidence type="ECO:0000259" key="8">
    <source>
        <dbReference type="PROSITE" id="PS51449"/>
    </source>
</evidence>
<feature type="domain" description="Radical SAM core" evidence="9">
    <location>
        <begin position="130"/>
        <end position="357"/>
    </location>
</feature>
<dbReference type="SUPFAM" id="SSF102114">
    <property type="entry name" value="Radical SAM enzymes"/>
    <property type="match status" value="1"/>
</dbReference>
<dbReference type="NCBIfam" id="TIGR00089">
    <property type="entry name" value="MiaB/RimO family radical SAM methylthiotransferase"/>
    <property type="match status" value="1"/>
</dbReference>
<comment type="caution">
    <text evidence="10">The sequence shown here is derived from an EMBL/GenBank/DDBJ whole genome shotgun (WGS) entry which is preliminary data.</text>
</comment>
<dbReference type="InterPro" id="IPR006638">
    <property type="entry name" value="Elp3/MiaA/NifB-like_rSAM"/>
</dbReference>
<keyword evidence="6" id="KW-0408">Iron</keyword>
<dbReference type="Gene3D" id="3.80.30.20">
    <property type="entry name" value="tm_1862 like domain"/>
    <property type="match status" value="1"/>
</dbReference>
<dbReference type="PROSITE" id="PS51449">
    <property type="entry name" value="MTTASE_N"/>
    <property type="match status" value="1"/>
</dbReference>
<dbReference type="InterPro" id="IPR038135">
    <property type="entry name" value="Methylthiotransferase_N_sf"/>
</dbReference>
<dbReference type="GO" id="GO:0035598">
    <property type="term" value="F:tRNA (N(6)-L-threonylcarbamoyladenosine(37)-C(2))-methylthiotransferase activity"/>
    <property type="evidence" value="ECO:0007669"/>
    <property type="project" value="TreeGrafter"/>
</dbReference>
<keyword evidence="2" id="KW-0004">4Fe-4S</keyword>
<keyword evidence="3 10" id="KW-0808">Transferase</keyword>
<dbReference type="InterPro" id="IPR007197">
    <property type="entry name" value="rSAM"/>
</dbReference>
<protein>
    <submittedName>
        <fullName evidence="10">tRNA (N(6)-L-threonylcarbamoyladenosine(37)-C(2))-methylthiotransferase MtaB</fullName>
    </submittedName>
</protein>
<evidence type="ECO:0000313" key="11">
    <source>
        <dbReference type="Proteomes" id="UP000256650"/>
    </source>
</evidence>
<dbReference type="Pfam" id="PF04055">
    <property type="entry name" value="Radical_SAM"/>
    <property type="match status" value="1"/>
</dbReference>
<dbReference type="SFLD" id="SFLDG01082">
    <property type="entry name" value="B12-binding_domain_containing"/>
    <property type="match status" value="1"/>
</dbReference>
<evidence type="ECO:0000256" key="4">
    <source>
        <dbReference type="ARBA" id="ARBA00022691"/>
    </source>
</evidence>
<organism evidence="10 11">
    <name type="scientific">Helicobacter ganmani</name>
    <dbReference type="NCBI Taxonomy" id="60246"/>
    <lineage>
        <taxon>Bacteria</taxon>
        <taxon>Pseudomonadati</taxon>
        <taxon>Campylobacterota</taxon>
        <taxon>Epsilonproteobacteria</taxon>
        <taxon>Campylobacterales</taxon>
        <taxon>Helicobacteraceae</taxon>
        <taxon>Helicobacter</taxon>
    </lineage>
</organism>
<keyword evidence="7" id="KW-0411">Iron-sulfur</keyword>
<evidence type="ECO:0000256" key="6">
    <source>
        <dbReference type="ARBA" id="ARBA00023004"/>
    </source>
</evidence>
<reference evidence="10 11" key="1">
    <citation type="submission" date="2018-04" db="EMBL/GenBank/DDBJ databases">
        <title>Novel Campyloabacter and Helicobacter Species and Strains.</title>
        <authorList>
            <person name="Mannion A.J."/>
            <person name="Shen Z."/>
            <person name="Fox J.G."/>
        </authorList>
    </citation>
    <scope>NUCLEOTIDE SEQUENCE [LARGE SCALE GENOMIC DNA]</scope>
    <source>
        <strain evidence="10 11">MIT 99-5101</strain>
    </source>
</reference>
<dbReference type="PROSITE" id="PS51918">
    <property type="entry name" value="RADICAL_SAM"/>
    <property type="match status" value="1"/>
</dbReference>
<gene>
    <name evidence="10" type="ORF">CQA43_00275</name>
</gene>
<dbReference type="PANTHER" id="PTHR11918:SF45">
    <property type="entry name" value="THREONYLCARBAMOYLADENOSINE TRNA METHYLTHIOTRANSFERASE"/>
    <property type="match status" value="1"/>
</dbReference>
<accession>A0A3D8IGH3</accession>
<name>A0A3D8IGH3_9HELI</name>
<evidence type="ECO:0000313" key="10">
    <source>
        <dbReference type="EMBL" id="RDU64292.1"/>
    </source>
</evidence>
<dbReference type="PANTHER" id="PTHR11918">
    <property type="entry name" value="RADICAL SAM PROTEINS"/>
    <property type="match status" value="1"/>
</dbReference>
<dbReference type="EMBL" id="NXLS01000001">
    <property type="protein sequence ID" value="RDU64292.1"/>
    <property type="molecule type" value="Genomic_DNA"/>
</dbReference>
<evidence type="ECO:0000256" key="1">
    <source>
        <dbReference type="ARBA" id="ARBA00001966"/>
    </source>
</evidence>
<keyword evidence="4" id="KW-0949">S-adenosyl-L-methionine</keyword>
<keyword evidence="5" id="KW-0479">Metal-binding</keyword>
<dbReference type="Proteomes" id="UP000256650">
    <property type="component" value="Unassembled WGS sequence"/>
</dbReference>
<dbReference type="OrthoDB" id="9805215at2"/>
<keyword evidence="11" id="KW-1185">Reference proteome</keyword>
<dbReference type="Pfam" id="PF00919">
    <property type="entry name" value="UPF0004"/>
    <property type="match status" value="1"/>
</dbReference>
<dbReference type="Gene3D" id="3.40.50.12160">
    <property type="entry name" value="Methylthiotransferase, N-terminal domain"/>
    <property type="match status" value="1"/>
</dbReference>
<evidence type="ECO:0000256" key="3">
    <source>
        <dbReference type="ARBA" id="ARBA00022679"/>
    </source>
</evidence>
<evidence type="ECO:0000256" key="7">
    <source>
        <dbReference type="ARBA" id="ARBA00023014"/>
    </source>
</evidence>
<proteinExistence type="predicted"/>
<evidence type="ECO:0000256" key="2">
    <source>
        <dbReference type="ARBA" id="ARBA00022485"/>
    </source>
</evidence>
<dbReference type="GO" id="GO:0051539">
    <property type="term" value="F:4 iron, 4 sulfur cluster binding"/>
    <property type="evidence" value="ECO:0007669"/>
    <property type="project" value="UniProtKB-KW"/>
</dbReference>
<dbReference type="RefSeq" id="WP_115550626.1">
    <property type="nucleotide sequence ID" value="NZ_CAOPHJ010000010.1"/>
</dbReference>
<dbReference type="InterPro" id="IPR013848">
    <property type="entry name" value="Methylthiotransferase_N"/>
</dbReference>
<dbReference type="SMART" id="SM00729">
    <property type="entry name" value="Elp3"/>
    <property type="match status" value="1"/>
</dbReference>
<dbReference type="InterPro" id="IPR023404">
    <property type="entry name" value="rSAM_horseshoe"/>
</dbReference>
<dbReference type="InterPro" id="IPR020612">
    <property type="entry name" value="Methylthiotransferase_CS"/>
</dbReference>
<evidence type="ECO:0000259" key="9">
    <source>
        <dbReference type="PROSITE" id="PS51918"/>
    </source>
</evidence>
<dbReference type="GeneID" id="82534729"/>
<dbReference type="InterPro" id="IPR058240">
    <property type="entry name" value="rSAM_sf"/>
</dbReference>
<dbReference type="InterPro" id="IPR005839">
    <property type="entry name" value="Methylthiotransferase"/>
</dbReference>